<evidence type="ECO:0000313" key="3">
    <source>
        <dbReference type="Proteomes" id="UP000054736"/>
    </source>
</evidence>
<accession>A0A0W0SM11</accession>
<dbReference type="PATRIC" id="fig|1212489.4.peg.3180"/>
<dbReference type="EMBL" id="LNXY01000032">
    <property type="protein sequence ID" value="KTC84406.1"/>
    <property type="molecule type" value="Genomic_DNA"/>
</dbReference>
<feature type="signal peptide" evidence="1">
    <location>
        <begin position="1"/>
        <end position="30"/>
    </location>
</feature>
<name>A0A0W0SM11_9GAMM</name>
<keyword evidence="3" id="KW-1185">Reference proteome</keyword>
<feature type="chain" id="PRO_5006912155" evidence="1">
    <location>
        <begin position="31"/>
        <end position="142"/>
    </location>
</feature>
<proteinExistence type="predicted"/>
<gene>
    <name evidence="2" type="ORF">Ldro_3009</name>
</gene>
<reference evidence="2 3" key="1">
    <citation type="submission" date="2015-11" db="EMBL/GenBank/DDBJ databases">
        <title>Genomic analysis of 38 Legionella species identifies large and diverse effector repertoires.</title>
        <authorList>
            <person name="Burstein D."/>
            <person name="Amaro F."/>
            <person name="Zusman T."/>
            <person name="Lifshitz Z."/>
            <person name="Cohen O."/>
            <person name="Gilbert J.A."/>
            <person name="Pupko T."/>
            <person name="Shuman H.A."/>
            <person name="Segal G."/>
        </authorList>
    </citation>
    <scope>NUCLEOTIDE SEQUENCE [LARGE SCALE GENOMIC DNA]</scope>
    <source>
        <strain evidence="2 3">ATCC 700990</strain>
    </source>
</reference>
<protein>
    <submittedName>
        <fullName evidence="2">Uncharacterized protein</fullName>
    </submittedName>
</protein>
<sequence length="142" mass="15714">MKLNKKTSIINAATFVSALLVTGIGFSAQADKEAISTRCEMVYNTLDRMFEEQKYAPCARDVQYAGWVMQGAAALVRSERYPTAWKNLRVADGNLSNIYSKTQECAYFSAKVIPSLSEVKSLINELENISNRLGSVGVSFKN</sequence>
<comment type="caution">
    <text evidence="2">The sequence shown here is derived from an EMBL/GenBank/DDBJ whole genome shotgun (WGS) entry which is preliminary data.</text>
</comment>
<evidence type="ECO:0000256" key="1">
    <source>
        <dbReference type="SAM" id="SignalP"/>
    </source>
</evidence>
<dbReference type="Proteomes" id="UP000054736">
    <property type="component" value="Unassembled WGS sequence"/>
</dbReference>
<dbReference type="AlphaFoldDB" id="A0A0W0SM11"/>
<keyword evidence="1" id="KW-0732">Signal</keyword>
<evidence type="ECO:0000313" key="2">
    <source>
        <dbReference type="EMBL" id="KTC84406.1"/>
    </source>
</evidence>
<organism evidence="2 3">
    <name type="scientific">Legionella drozanskii LLAP-1</name>
    <dbReference type="NCBI Taxonomy" id="1212489"/>
    <lineage>
        <taxon>Bacteria</taxon>
        <taxon>Pseudomonadati</taxon>
        <taxon>Pseudomonadota</taxon>
        <taxon>Gammaproteobacteria</taxon>
        <taxon>Legionellales</taxon>
        <taxon>Legionellaceae</taxon>
        <taxon>Legionella</taxon>
    </lineage>
</organism>
<dbReference type="RefSeq" id="WP_058497280.1">
    <property type="nucleotide sequence ID" value="NZ_CAAAIU010000019.1"/>
</dbReference>
<dbReference type="STRING" id="1212489.Ldro_3009"/>
<dbReference type="OrthoDB" id="5638700at2"/>